<keyword evidence="3" id="KW-1185">Reference proteome</keyword>
<protein>
    <submittedName>
        <fullName evidence="4">Apple domain-containing protein</fullName>
    </submittedName>
</protein>
<organism evidence="3 4">
    <name type="scientific">Panagrellus redivivus</name>
    <name type="common">Microworm</name>
    <dbReference type="NCBI Taxonomy" id="6233"/>
    <lineage>
        <taxon>Eukaryota</taxon>
        <taxon>Metazoa</taxon>
        <taxon>Ecdysozoa</taxon>
        <taxon>Nematoda</taxon>
        <taxon>Chromadorea</taxon>
        <taxon>Rhabditida</taxon>
        <taxon>Tylenchina</taxon>
        <taxon>Panagrolaimomorpha</taxon>
        <taxon>Panagrolaimoidea</taxon>
        <taxon>Panagrolaimidae</taxon>
        <taxon>Panagrellus</taxon>
    </lineage>
</organism>
<name>A0A7E4UV04_PANRE</name>
<dbReference type="WBParaSite" id="Pan_g13052.t1">
    <property type="protein sequence ID" value="Pan_g13052.t1"/>
    <property type="gene ID" value="Pan_g13052"/>
</dbReference>
<feature type="region of interest" description="Disordered" evidence="1">
    <location>
        <begin position="172"/>
        <end position="198"/>
    </location>
</feature>
<reference evidence="4" key="2">
    <citation type="submission" date="2020-10" db="UniProtKB">
        <authorList>
            <consortium name="WormBaseParasite"/>
        </authorList>
    </citation>
    <scope>IDENTIFICATION</scope>
</reference>
<evidence type="ECO:0000313" key="3">
    <source>
        <dbReference type="Proteomes" id="UP000492821"/>
    </source>
</evidence>
<dbReference type="SUPFAM" id="SSF57414">
    <property type="entry name" value="Hairpin loop containing domain-like"/>
    <property type="match status" value="1"/>
</dbReference>
<sequence length="198" mass="21599">MCCPAGLGLLTLILFELTVTVKASDVYFTRIATQYLEQYQLAFSGTVLTSTSLENCVEICSNQSNCLAVQYFANGSCIAASKMTEYSGSNQNYNDSPVYLKAIPNVTVSSDFNCITPNFMDLYNLYKKLKDTSDEANQSQSTTPVLIDDTTTQPPAVTTTLQAVIVQTVKSETTAQQDVTQTQKSRTTRKRGPGYGNG</sequence>
<keyword evidence="2" id="KW-0732">Signal</keyword>
<proteinExistence type="predicted"/>
<feature type="signal peptide" evidence="2">
    <location>
        <begin position="1"/>
        <end position="23"/>
    </location>
</feature>
<evidence type="ECO:0000313" key="4">
    <source>
        <dbReference type="WBParaSite" id="Pan_g13052.t1"/>
    </source>
</evidence>
<dbReference type="AlphaFoldDB" id="A0A7E4UV04"/>
<dbReference type="Proteomes" id="UP000492821">
    <property type="component" value="Unassembled WGS sequence"/>
</dbReference>
<evidence type="ECO:0000256" key="1">
    <source>
        <dbReference type="SAM" id="MobiDB-lite"/>
    </source>
</evidence>
<feature type="chain" id="PRO_5028925057" evidence="2">
    <location>
        <begin position="24"/>
        <end position="198"/>
    </location>
</feature>
<evidence type="ECO:0000256" key="2">
    <source>
        <dbReference type="SAM" id="SignalP"/>
    </source>
</evidence>
<reference evidence="3" key="1">
    <citation type="journal article" date="2013" name="Genetics">
        <title>The draft genome and transcriptome of Panagrellus redivivus are shaped by the harsh demands of a free-living lifestyle.</title>
        <authorList>
            <person name="Srinivasan J."/>
            <person name="Dillman A.R."/>
            <person name="Macchietto M.G."/>
            <person name="Heikkinen L."/>
            <person name="Lakso M."/>
            <person name="Fracchia K.M."/>
            <person name="Antoshechkin I."/>
            <person name="Mortazavi A."/>
            <person name="Wong G."/>
            <person name="Sternberg P.W."/>
        </authorList>
    </citation>
    <scope>NUCLEOTIDE SEQUENCE [LARGE SCALE GENOMIC DNA]</scope>
    <source>
        <strain evidence="3">MT8872</strain>
    </source>
</reference>
<accession>A0A7E4UV04</accession>